<proteinExistence type="predicted"/>
<evidence type="ECO:0000313" key="4">
    <source>
        <dbReference type="Proteomes" id="UP000255277"/>
    </source>
</evidence>
<organism evidence="3 4">
    <name type="scientific">Staphylococcus gallinarum</name>
    <dbReference type="NCBI Taxonomy" id="1293"/>
    <lineage>
        <taxon>Bacteria</taxon>
        <taxon>Bacillati</taxon>
        <taxon>Bacillota</taxon>
        <taxon>Bacilli</taxon>
        <taxon>Bacillales</taxon>
        <taxon>Staphylococcaceae</taxon>
        <taxon>Staphylococcus</taxon>
    </lineage>
</organism>
<evidence type="ECO:0000313" key="5">
    <source>
        <dbReference type="Proteomes" id="UP000321057"/>
    </source>
</evidence>
<dbReference type="Proteomes" id="UP000255277">
    <property type="component" value="Unassembled WGS sequence"/>
</dbReference>
<sequence length="48" mass="5293">MSDDKSNKEQIKWEEHGGASPGKGEFRNQETGSLQSKPAKAPKPPKKK</sequence>
<dbReference type="EMBL" id="UHDK01000001">
    <property type="protein sequence ID" value="SUM33825.1"/>
    <property type="molecule type" value="Genomic_DNA"/>
</dbReference>
<evidence type="ECO:0000313" key="3">
    <source>
        <dbReference type="EMBL" id="SUM33825.1"/>
    </source>
</evidence>
<dbReference type="EMBL" id="BKAX01000003">
    <property type="protein sequence ID" value="GEQ05564.1"/>
    <property type="molecule type" value="Genomic_DNA"/>
</dbReference>
<dbReference type="RefSeq" id="WP_158001716.1">
    <property type="nucleotide sequence ID" value="NZ_BKAX01000003.1"/>
</dbReference>
<gene>
    <name evidence="3" type="ORF">NCTC12195_03294</name>
    <name evidence="2" type="ORF">SGA02_13920</name>
</gene>
<feature type="compositionally biased region" description="Basic and acidic residues" evidence="1">
    <location>
        <begin position="1"/>
        <end position="17"/>
    </location>
</feature>
<accession>A0A380FIM3</accession>
<evidence type="ECO:0000256" key="1">
    <source>
        <dbReference type="SAM" id="MobiDB-lite"/>
    </source>
</evidence>
<dbReference type="AlphaFoldDB" id="A0A380FIM3"/>
<feature type="region of interest" description="Disordered" evidence="1">
    <location>
        <begin position="1"/>
        <end position="48"/>
    </location>
</feature>
<protein>
    <submittedName>
        <fullName evidence="3">Uncharacterized protein</fullName>
    </submittedName>
</protein>
<reference evidence="3 4" key="1">
    <citation type="submission" date="2018-06" db="EMBL/GenBank/DDBJ databases">
        <authorList>
            <consortium name="Pathogen Informatics"/>
            <person name="Doyle S."/>
        </authorList>
    </citation>
    <scope>NUCLEOTIDE SEQUENCE [LARGE SCALE GENOMIC DNA]</scope>
    <source>
        <strain evidence="3 4">NCTC12195</strain>
    </source>
</reference>
<reference evidence="2 5" key="2">
    <citation type="submission" date="2019-07" db="EMBL/GenBank/DDBJ databases">
        <title>Whole genome shotgun sequence of Staphylococcus gallinarum NBRC 109767.</title>
        <authorList>
            <person name="Hosoyama A."/>
            <person name="Uohara A."/>
            <person name="Ohji S."/>
            <person name="Ichikawa N."/>
        </authorList>
    </citation>
    <scope>NUCLEOTIDE SEQUENCE [LARGE SCALE GENOMIC DNA]</scope>
    <source>
        <strain evidence="2 5">NBRC 109767</strain>
    </source>
</reference>
<name>A0A380FIM3_STAGA</name>
<evidence type="ECO:0000313" key="2">
    <source>
        <dbReference type="EMBL" id="GEQ05564.1"/>
    </source>
</evidence>
<keyword evidence="5" id="KW-1185">Reference proteome</keyword>
<dbReference type="Proteomes" id="UP000321057">
    <property type="component" value="Unassembled WGS sequence"/>
</dbReference>